<accession>A0A4Y2PRJ3</accession>
<sequence>FPSTALRKFQTLKGLRTDPITAKGLQKEIIKFEEAGSLSIQHGKARNLVSAEEVVVEVWEGRASNFQANTNFRNKFP</sequence>
<comment type="caution">
    <text evidence="1">The sequence shown here is derived from an EMBL/GenBank/DDBJ whole genome shotgun (WGS) entry which is preliminary data.</text>
</comment>
<feature type="non-terminal residue" evidence="1">
    <location>
        <position position="1"/>
    </location>
</feature>
<gene>
    <name evidence="1" type="ORF">AVEN_36654_1</name>
</gene>
<organism evidence="1 2">
    <name type="scientific">Araneus ventricosus</name>
    <name type="common">Orbweaver spider</name>
    <name type="synonym">Epeira ventricosa</name>
    <dbReference type="NCBI Taxonomy" id="182803"/>
    <lineage>
        <taxon>Eukaryota</taxon>
        <taxon>Metazoa</taxon>
        <taxon>Ecdysozoa</taxon>
        <taxon>Arthropoda</taxon>
        <taxon>Chelicerata</taxon>
        <taxon>Arachnida</taxon>
        <taxon>Araneae</taxon>
        <taxon>Araneomorphae</taxon>
        <taxon>Entelegynae</taxon>
        <taxon>Araneoidea</taxon>
        <taxon>Araneidae</taxon>
        <taxon>Araneus</taxon>
    </lineage>
</organism>
<dbReference type="OrthoDB" id="9979538at2759"/>
<dbReference type="Proteomes" id="UP000499080">
    <property type="component" value="Unassembled WGS sequence"/>
</dbReference>
<dbReference type="EMBL" id="BGPR01134882">
    <property type="protein sequence ID" value="GBN54495.1"/>
    <property type="molecule type" value="Genomic_DNA"/>
</dbReference>
<evidence type="ECO:0000313" key="1">
    <source>
        <dbReference type="EMBL" id="GBN54495.1"/>
    </source>
</evidence>
<evidence type="ECO:0000313" key="2">
    <source>
        <dbReference type="Proteomes" id="UP000499080"/>
    </source>
</evidence>
<dbReference type="AlphaFoldDB" id="A0A4Y2PRJ3"/>
<keyword evidence="2" id="KW-1185">Reference proteome</keyword>
<proteinExistence type="predicted"/>
<protein>
    <recommendedName>
        <fullName evidence="3">DUF4817 domain-containing protein</fullName>
    </recommendedName>
</protein>
<evidence type="ECO:0008006" key="3">
    <source>
        <dbReference type="Google" id="ProtNLM"/>
    </source>
</evidence>
<name>A0A4Y2PRJ3_ARAVE</name>
<reference evidence="1 2" key="1">
    <citation type="journal article" date="2019" name="Sci. Rep.">
        <title>Orb-weaving spider Araneus ventricosus genome elucidates the spidroin gene catalogue.</title>
        <authorList>
            <person name="Kono N."/>
            <person name="Nakamura H."/>
            <person name="Ohtoshi R."/>
            <person name="Moran D.A.P."/>
            <person name="Shinohara A."/>
            <person name="Yoshida Y."/>
            <person name="Fujiwara M."/>
            <person name="Mori M."/>
            <person name="Tomita M."/>
            <person name="Arakawa K."/>
        </authorList>
    </citation>
    <scope>NUCLEOTIDE SEQUENCE [LARGE SCALE GENOMIC DNA]</scope>
</reference>